<sequence length="577" mass="64156">MKKFFFTALLFISGLWASAQPALLQKVITVDFRNITMYEALMQIEAKAGFYFSYDNQLIRNQKRVSFTASDKPVREILDLLFDNEYQYIIQNNKVVIRKKELPHIVVQGRFIDHTDQTPVAYVSVYIPELQIGTMSDEQGFFSLKAPLTQQLALTVNRISYYDTVLTIDSKNNPALTVPLVPRIMEENEVRMTSVQRHWLARRLIGTRQRLSSINLKNYFYQQKFQLGLLPGIATKNVLKGQQENKLSFNVLGGYAAQVDALEIGGLFNIVQKHVRSVQVGGLANLVGGSVSGVQIGGLYNYAGDTVRGLQVGGLANADKSAVTGLQIGGLYNESKTFTGLQIGGIINNARQVEKGMQLSGIMNRTRNFGTGVQLSGLINITGAMGSGVQVSGLVNYAKKINGLQVGVFNMADTLHGVALGPFNYHRNGKHAFSVSVQENAQVNISYKSGSKALYNILQVGWINAYTPVPYYLFGYGLGSEWTLRRKIKMAVELVNLFYTPAHDFNTDYNNISFQPLLIWQAHKKLQLFAGPRLQYQLPAQESNQTAYNGFRKNMISLNGNARNPLDLGCVVGVNIF</sequence>
<accession>A0ABS8PPZ2</accession>
<dbReference type="Proteomes" id="UP001199816">
    <property type="component" value="Unassembled WGS sequence"/>
</dbReference>
<dbReference type="EMBL" id="JAJNEC010000004">
    <property type="protein sequence ID" value="MCD2422363.1"/>
    <property type="molecule type" value="Genomic_DNA"/>
</dbReference>
<dbReference type="RefSeq" id="WP_231003290.1">
    <property type="nucleotide sequence ID" value="NZ_JAJNEC010000004.1"/>
</dbReference>
<evidence type="ECO:0000313" key="3">
    <source>
        <dbReference type="Proteomes" id="UP001199816"/>
    </source>
</evidence>
<evidence type="ECO:0000313" key="2">
    <source>
        <dbReference type="EMBL" id="MCD2422363.1"/>
    </source>
</evidence>
<dbReference type="SUPFAM" id="SSF49464">
    <property type="entry name" value="Carboxypeptidase regulatory domain-like"/>
    <property type="match status" value="1"/>
</dbReference>
<feature type="signal peptide" evidence="1">
    <location>
        <begin position="1"/>
        <end position="19"/>
    </location>
</feature>
<gene>
    <name evidence="2" type="ORF">LQ567_06285</name>
</gene>
<keyword evidence="3" id="KW-1185">Reference proteome</keyword>
<dbReference type="Pfam" id="PF13715">
    <property type="entry name" value="CarbopepD_reg_2"/>
    <property type="match status" value="1"/>
</dbReference>
<dbReference type="InterPro" id="IPR008969">
    <property type="entry name" value="CarboxyPept-like_regulatory"/>
</dbReference>
<reference evidence="2 3" key="1">
    <citation type="submission" date="2021-11" db="EMBL/GenBank/DDBJ databases">
        <title>Genomic of Niabella pedocola.</title>
        <authorList>
            <person name="Wu T."/>
        </authorList>
    </citation>
    <scope>NUCLEOTIDE SEQUENCE [LARGE SCALE GENOMIC DNA]</scope>
    <source>
        <strain evidence="2 3">JCM 31011</strain>
    </source>
</reference>
<name>A0ABS8PPZ2_9BACT</name>
<evidence type="ECO:0000256" key="1">
    <source>
        <dbReference type="SAM" id="SignalP"/>
    </source>
</evidence>
<comment type="caution">
    <text evidence="2">The sequence shown here is derived from an EMBL/GenBank/DDBJ whole genome shotgun (WGS) entry which is preliminary data.</text>
</comment>
<organism evidence="2 3">
    <name type="scientific">Niabella pedocola</name>
    <dbReference type="NCBI Taxonomy" id="1752077"/>
    <lineage>
        <taxon>Bacteria</taxon>
        <taxon>Pseudomonadati</taxon>
        <taxon>Bacteroidota</taxon>
        <taxon>Chitinophagia</taxon>
        <taxon>Chitinophagales</taxon>
        <taxon>Chitinophagaceae</taxon>
        <taxon>Niabella</taxon>
    </lineage>
</organism>
<feature type="chain" id="PRO_5045522772" evidence="1">
    <location>
        <begin position="20"/>
        <end position="577"/>
    </location>
</feature>
<protein>
    <submittedName>
        <fullName evidence="2">Carboxypeptidase-like regulatory domain-containing protein</fullName>
    </submittedName>
</protein>
<keyword evidence="1" id="KW-0732">Signal</keyword>
<proteinExistence type="predicted"/>